<dbReference type="Proteomes" id="UP001177140">
    <property type="component" value="Unassembled WGS sequence"/>
</dbReference>
<feature type="compositionally biased region" description="Basic residues" evidence="1">
    <location>
        <begin position="241"/>
        <end position="250"/>
    </location>
</feature>
<accession>A0AA41VVB8</accession>
<feature type="compositionally biased region" description="Basic residues" evidence="1">
    <location>
        <begin position="154"/>
        <end position="166"/>
    </location>
</feature>
<protein>
    <submittedName>
        <fullName evidence="2">Uncharacterized protein</fullName>
    </submittedName>
</protein>
<keyword evidence="3" id="KW-1185">Reference proteome</keyword>
<feature type="region of interest" description="Disordered" evidence="1">
    <location>
        <begin position="147"/>
        <end position="278"/>
    </location>
</feature>
<feature type="region of interest" description="Disordered" evidence="1">
    <location>
        <begin position="102"/>
        <end position="127"/>
    </location>
</feature>
<feature type="compositionally biased region" description="Basic and acidic residues" evidence="1">
    <location>
        <begin position="219"/>
        <end position="240"/>
    </location>
</feature>
<dbReference type="AlphaFoldDB" id="A0AA41VVB8"/>
<evidence type="ECO:0000256" key="1">
    <source>
        <dbReference type="SAM" id="MobiDB-lite"/>
    </source>
</evidence>
<name>A0AA41VVB8_PAPNU</name>
<reference evidence="2" key="1">
    <citation type="submission" date="2022-03" db="EMBL/GenBank/DDBJ databases">
        <title>A functionally conserved STORR gene fusion in Papaver species that diverged 16.8 million years ago.</title>
        <authorList>
            <person name="Catania T."/>
        </authorList>
    </citation>
    <scope>NUCLEOTIDE SEQUENCE</scope>
    <source>
        <strain evidence="2">S-191538</strain>
    </source>
</reference>
<organism evidence="2 3">
    <name type="scientific">Papaver nudicaule</name>
    <name type="common">Iceland poppy</name>
    <dbReference type="NCBI Taxonomy" id="74823"/>
    <lineage>
        <taxon>Eukaryota</taxon>
        <taxon>Viridiplantae</taxon>
        <taxon>Streptophyta</taxon>
        <taxon>Embryophyta</taxon>
        <taxon>Tracheophyta</taxon>
        <taxon>Spermatophyta</taxon>
        <taxon>Magnoliopsida</taxon>
        <taxon>Ranunculales</taxon>
        <taxon>Papaveraceae</taxon>
        <taxon>Papaveroideae</taxon>
        <taxon>Papaver</taxon>
    </lineage>
</organism>
<sequence length="322" mass="34986">MEKPDSNIEPTNHIVFLDTSLDTHFALTITSNDTVSILKEKIMTEHLICFANLGKIDIQAVKVERKKCMYQLSDSVVVRNVFGGFSGTWLLSVDAVSEVVPGDDPLHMEPGSCSQPNLLVDGPSPSAQDLLNKEEIVPKKVLVEKPLGDEKGNKTKKKSALKRKSTKNSDGSSLGDGKDDSTTDVVPVLVDGRSAEDLLNKEEKSLKSKQSGSKNYEAPPKEQKVVISKELKTSTGENKKQKNPPRKVKKSRTEKATSDNGSCKNVPEDAKAGGIATDSLSQVPMNNKLLQMPSDILAHNLEKNHVEDPKSSAVEGNGVNFI</sequence>
<evidence type="ECO:0000313" key="2">
    <source>
        <dbReference type="EMBL" id="MCL7048186.1"/>
    </source>
</evidence>
<proteinExistence type="predicted"/>
<evidence type="ECO:0000313" key="3">
    <source>
        <dbReference type="Proteomes" id="UP001177140"/>
    </source>
</evidence>
<dbReference type="EMBL" id="JAJJMA010301699">
    <property type="protein sequence ID" value="MCL7048186.1"/>
    <property type="molecule type" value="Genomic_DNA"/>
</dbReference>
<gene>
    <name evidence="2" type="ORF">MKW94_013238</name>
</gene>
<comment type="caution">
    <text evidence="2">The sequence shown here is derived from an EMBL/GenBank/DDBJ whole genome shotgun (WGS) entry which is preliminary data.</text>
</comment>
<feature type="compositionally biased region" description="Basic and acidic residues" evidence="1">
    <location>
        <begin position="193"/>
        <end position="206"/>
    </location>
</feature>